<evidence type="ECO:0000256" key="1">
    <source>
        <dbReference type="SAM" id="Coils"/>
    </source>
</evidence>
<dbReference type="PANTHER" id="PTHR10587:SF125">
    <property type="entry name" value="POLYSACCHARIDE DEACETYLASE YHEN-RELATED"/>
    <property type="match status" value="1"/>
</dbReference>
<proteinExistence type="predicted"/>
<dbReference type="InterPro" id="IPR011330">
    <property type="entry name" value="Glyco_hydro/deAcase_b/a-brl"/>
</dbReference>
<keyword evidence="2" id="KW-1133">Transmembrane helix</keyword>
<protein>
    <submittedName>
        <fullName evidence="4">Polysaccharide deacetylase family protein</fullName>
    </submittedName>
</protein>
<feature type="coiled-coil region" evidence="1">
    <location>
        <begin position="179"/>
        <end position="206"/>
    </location>
</feature>
<gene>
    <name evidence="4" type="ORF">NE686_16095</name>
</gene>
<keyword evidence="5" id="KW-1185">Reference proteome</keyword>
<evidence type="ECO:0000313" key="5">
    <source>
        <dbReference type="Proteomes" id="UP001524478"/>
    </source>
</evidence>
<dbReference type="InterPro" id="IPR050248">
    <property type="entry name" value="Polysacc_deacetylase_ArnD"/>
</dbReference>
<keyword evidence="2" id="KW-0472">Membrane</keyword>
<evidence type="ECO:0000259" key="3">
    <source>
        <dbReference type="PROSITE" id="PS51677"/>
    </source>
</evidence>
<dbReference type="Gene3D" id="3.20.20.370">
    <property type="entry name" value="Glycoside hydrolase/deacetylase"/>
    <property type="match status" value="1"/>
</dbReference>
<organism evidence="4 5">
    <name type="scientific">Tissierella carlieri</name>
    <dbReference type="NCBI Taxonomy" id="689904"/>
    <lineage>
        <taxon>Bacteria</taxon>
        <taxon>Bacillati</taxon>
        <taxon>Bacillota</taxon>
        <taxon>Tissierellia</taxon>
        <taxon>Tissierellales</taxon>
        <taxon>Tissierellaceae</taxon>
        <taxon>Tissierella</taxon>
    </lineage>
</organism>
<dbReference type="PROSITE" id="PS51677">
    <property type="entry name" value="NODB"/>
    <property type="match status" value="1"/>
</dbReference>
<name>A0ABT1SDT0_9FIRM</name>
<reference evidence="4 5" key="1">
    <citation type="submission" date="2022-06" db="EMBL/GenBank/DDBJ databases">
        <title>Isolation of gut microbiota from human fecal samples.</title>
        <authorList>
            <person name="Pamer E.G."/>
            <person name="Barat B."/>
            <person name="Waligurski E."/>
            <person name="Medina S."/>
            <person name="Paddock L."/>
            <person name="Mostad J."/>
        </authorList>
    </citation>
    <scope>NUCLEOTIDE SEQUENCE [LARGE SCALE GENOMIC DNA]</scope>
    <source>
        <strain evidence="4 5">DFI.7.95</strain>
    </source>
</reference>
<comment type="caution">
    <text evidence="4">The sequence shown here is derived from an EMBL/GenBank/DDBJ whole genome shotgun (WGS) entry which is preliminary data.</text>
</comment>
<dbReference type="CDD" id="cd10917">
    <property type="entry name" value="CE4_NodB_like_6s_7s"/>
    <property type="match status" value="1"/>
</dbReference>
<sequence length="408" mass="47252">MSIYSGKLLELKEIKNEYDKYFLQVRLSFEQDIEMFWEIDKYTAENLKDLIQFDEKHKYRLSFNSSWDVIQKQHKSVLTRTYRDQSDIISFSCSEDYISKLNTIKHCQDIAALDKPIFIPINLESTDELHKDEEKISKNYIGKFKMTSIAIMSVIFVILFGYLSRLYLNKTAFDEKALAQSIQLNNEMTEKQSENLESENSIAIEDLSSIESVIPFIKLEESITYSVPEGNVALTFDDGPSQYSIGIMDVLKKYGVGGTFFFTGLNVKKYPDYVQCIQSNGYSIGSHSMNHINMPTLSYDKQKSELIDSIELLEEVTNQKITLFRPPYGSLNKQIKDLIYNQQYKIVLWNNDPEDWKTQDADKIFYSIQNSNVSGSIILLHESQAVIDALPRIIEYLQELNLEIISLK</sequence>
<evidence type="ECO:0000256" key="2">
    <source>
        <dbReference type="SAM" id="Phobius"/>
    </source>
</evidence>
<feature type="transmembrane region" description="Helical" evidence="2">
    <location>
        <begin position="144"/>
        <end position="163"/>
    </location>
</feature>
<dbReference type="EMBL" id="JANGAC010000014">
    <property type="protein sequence ID" value="MCQ4924625.1"/>
    <property type="molecule type" value="Genomic_DNA"/>
</dbReference>
<keyword evidence="2" id="KW-0812">Transmembrane</keyword>
<dbReference type="SUPFAM" id="SSF88713">
    <property type="entry name" value="Glycoside hydrolase/deacetylase"/>
    <property type="match status" value="1"/>
</dbReference>
<evidence type="ECO:0000313" key="4">
    <source>
        <dbReference type="EMBL" id="MCQ4924625.1"/>
    </source>
</evidence>
<dbReference type="PANTHER" id="PTHR10587">
    <property type="entry name" value="GLYCOSYL TRANSFERASE-RELATED"/>
    <property type="match status" value="1"/>
</dbReference>
<dbReference type="Pfam" id="PF01522">
    <property type="entry name" value="Polysacc_deac_1"/>
    <property type="match status" value="1"/>
</dbReference>
<dbReference type="Proteomes" id="UP001524478">
    <property type="component" value="Unassembled WGS sequence"/>
</dbReference>
<dbReference type="RefSeq" id="WP_256312323.1">
    <property type="nucleotide sequence ID" value="NZ_JANGAC010000014.1"/>
</dbReference>
<keyword evidence="1" id="KW-0175">Coiled coil</keyword>
<feature type="domain" description="NodB homology" evidence="3">
    <location>
        <begin position="230"/>
        <end position="405"/>
    </location>
</feature>
<dbReference type="InterPro" id="IPR002509">
    <property type="entry name" value="NODB_dom"/>
</dbReference>
<accession>A0ABT1SDT0</accession>